<name>A0ABT1NDB6_9FIRM</name>
<evidence type="ECO:0000313" key="3">
    <source>
        <dbReference type="Proteomes" id="UP001651880"/>
    </source>
</evidence>
<dbReference type="EMBL" id="JAJEKE010000004">
    <property type="protein sequence ID" value="MCQ1529260.1"/>
    <property type="molecule type" value="Genomic_DNA"/>
</dbReference>
<comment type="caution">
    <text evidence="2">The sequence shown here is derived from an EMBL/GenBank/DDBJ whole genome shotgun (WGS) entry which is preliminary data.</text>
</comment>
<keyword evidence="1" id="KW-0175">Coiled coil</keyword>
<accession>A0ABT1NDB6</accession>
<reference evidence="2 3" key="1">
    <citation type="submission" date="2021-10" db="EMBL/GenBank/DDBJ databases">
        <title>Lutispora strain m25 sp. nov., a thermophilic, non-spore-forming bacterium isolated from a lab-scale methanogenic bioreactor digesting anaerobic sludge.</title>
        <authorList>
            <person name="El Houari A."/>
            <person name="Mcdonald J."/>
        </authorList>
    </citation>
    <scope>NUCLEOTIDE SEQUENCE [LARGE SCALE GENOMIC DNA]</scope>
    <source>
        <strain evidence="3">m25</strain>
    </source>
</reference>
<feature type="coiled-coil region" evidence="1">
    <location>
        <begin position="14"/>
        <end position="41"/>
    </location>
</feature>
<dbReference type="Proteomes" id="UP001651880">
    <property type="component" value="Unassembled WGS sequence"/>
</dbReference>
<dbReference type="Gene3D" id="1.20.5.170">
    <property type="match status" value="1"/>
</dbReference>
<evidence type="ECO:0000256" key="1">
    <source>
        <dbReference type="SAM" id="Coils"/>
    </source>
</evidence>
<evidence type="ECO:0000313" key="2">
    <source>
        <dbReference type="EMBL" id="MCQ1529260.1"/>
    </source>
</evidence>
<dbReference type="RefSeq" id="WP_255226778.1">
    <property type="nucleotide sequence ID" value="NZ_JAJEKE010000004.1"/>
</dbReference>
<organism evidence="2 3">
    <name type="scientific">Lutispora saccharofermentans</name>
    <dbReference type="NCBI Taxonomy" id="3024236"/>
    <lineage>
        <taxon>Bacteria</taxon>
        <taxon>Bacillati</taxon>
        <taxon>Bacillota</taxon>
        <taxon>Clostridia</taxon>
        <taxon>Lutisporales</taxon>
        <taxon>Lutisporaceae</taxon>
        <taxon>Lutispora</taxon>
    </lineage>
</organism>
<proteinExistence type="predicted"/>
<sequence length="85" mass="9702">MTNEEFQKFVVEKLGKIESEVKDIKTEVADLKKEVAGIKNHTASLIGFRTEVNAKLDDMIEGNKSIYQLLGEHEISIRTLMRRPV</sequence>
<keyword evidence="3" id="KW-1185">Reference proteome</keyword>
<protein>
    <submittedName>
        <fullName evidence="2">Uncharacterized protein</fullName>
    </submittedName>
</protein>
<gene>
    <name evidence="2" type="ORF">LJD61_06805</name>
</gene>